<gene>
    <name evidence="3" type="ORF">CDCA_CDCA11G3112</name>
</gene>
<organism evidence="3 4">
    <name type="scientific">Cyanidium caldarium</name>
    <name type="common">Red alga</name>
    <dbReference type="NCBI Taxonomy" id="2771"/>
    <lineage>
        <taxon>Eukaryota</taxon>
        <taxon>Rhodophyta</taxon>
        <taxon>Bangiophyceae</taxon>
        <taxon>Cyanidiales</taxon>
        <taxon>Cyanidiaceae</taxon>
        <taxon>Cyanidium</taxon>
    </lineage>
</organism>
<proteinExistence type="predicted"/>
<feature type="transmembrane region" description="Helical" evidence="2">
    <location>
        <begin position="180"/>
        <end position="203"/>
    </location>
</feature>
<keyword evidence="2" id="KW-0472">Membrane</keyword>
<evidence type="ECO:0000256" key="1">
    <source>
        <dbReference type="SAM" id="MobiDB-lite"/>
    </source>
</evidence>
<protein>
    <submittedName>
        <fullName evidence="3">Uncharacterized protein</fullName>
    </submittedName>
</protein>
<feature type="region of interest" description="Disordered" evidence="1">
    <location>
        <begin position="228"/>
        <end position="260"/>
    </location>
</feature>
<sequence length="260" mass="27651">MPPGTFFSVSGRKTQRHALLPSLGGCVARRITDQVALARADCLQRCLAASADRLSRGNRVRPVLHEDDEMNTWEGVFDGRGQARLMRRSIADIRTSEDRGAIPHACRLTVIEGPGGSETLAGGVLPPPPPPPTRNGPQDLPPPPLSGQPNPWSQTSGPSSGNDPGPQVPSHDSSGPNGGVIFAAVAGAVAVTLLVVIIAYLVYRAMQRRRRKNLYSGEGEDREVHAVVKPGMMDGPRMPPPSAPPAPEADEFHDLEEAPV</sequence>
<evidence type="ECO:0000313" key="4">
    <source>
        <dbReference type="Proteomes" id="UP001301350"/>
    </source>
</evidence>
<feature type="compositionally biased region" description="Pro residues" evidence="1">
    <location>
        <begin position="125"/>
        <end position="146"/>
    </location>
</feature>
<comment type="caution">
    <text evidence="3">The sequence shown here is derived from an EMBL/GenBank/DDBJ whole genome shotgun (WGS) entry which is preliminary data.</text>
</comment>
<keyword evidence="4" id="KW-1185">Reference proteome</keyword>
<evidence type="ECO:0000313" key="3">
    <source>
        <dbReference type="EMBL" id="KAK4537087.1"/>
    </source>
</evidence>
<feature type="compositionally biased region" description="Basic and acidic residues" evidence="1">
    <location>
        <begin position="250"/>
        <end position="260"/>
    </location>
</feature>
<evidence type="ECO:0000256" key="2">
    <source>
        <dbReference type="SAM" id="Phobius"/>
    </source>
</evidence>
<feature type="compositionally biased region" description="Polar residues" evidence="1">
    <location>
        <begin position="152"/>
        <end position="162"/>
    </location>
</feature>
<feature type="compositionally biased region" description="Pro residues" evidence="1">
    <location>
        <begin position="237"/>
        <end position="247"/>
    </location>
</feature>
<keyword evidence="2" id="KW-0812">Transmembrane</keyword>
<name>A0AAV9IXS1_CYACA</name>
<dbReference type="AlphaFoldDB" id="A0AAV9IXS1"/>
<keyword evidence="2" id="KW-1133">Transmembrane helix</keyword>
<accession>A0AAV9IXS1</accession>
<reference evidence="3 4" key="1">
    <citation type="submission" date="2022-07" db="EMBL/GenBank/DDBJ databases">
        <title>Genome-wide signatures of adaptation to extreme environments.</title>
        <authorList>
            <person name="Cho C.H."/>
            <person name="Yoon H.S."/>
        </authorList>
    </citation>
    <scope>NUCLEOTIDE SEQUENCE [LARGE SCALE GENOMIC DNA]</scope>
    <source>
        <strain evidence="3 4">DBV 063 E5</strain>
    </source>
</reference>
<feature type="region of interest" description="Disordered" evidence="1">
    <location>
        <begin position="117"/>
        <end position="174"/>
    </location>
</feature>
<dbReference type="EMBL" id="JANCYW010000011">
    <property type="protein sequence ID" value="KAK4537087.1"/>
    <property type="molecule type" value="Genomic_DNA"/>
</dbReference>
<dbReference type="Proteomes" id="UP001301350">
    <property type="component" value="Unassembled WGS sequence"/>
</dbReference>